<dbReference type="SUPFAM" id="SSF55874">
    <property type="entry name" value="ATPase domain of HSP90 chaperone/DNA topoisomerase II/histidine kinase"/>
    <property type="match status" value="1"/>
</dbReference>
<dbReference type="Pfam" id="PF13188">
    <property type="entry name" value="PAS_8"/>
    <property type="match status" value="1"/>
</dbReference>
<keyword evidence="4" id="KW-1003">Cell membrane</keyword>
<dbReference type="Gene3D" id="3.30.450.20">
    <property type="entry name" value="PAS domain"/>
    <property type="match status" value="2"/>
</dbReference>
<evidence type="ECO:0000256" key="2">
    <source>
        <dbReference type="ARBA" id="ARBA00004651"/>
    </source>
</evidence>
<keyword evidence="13 15" id="KW-0472">Membrane</keyword>
<dbReference type="Gene3D" id="3.30.565.10">
    <property type="entry name" value="Histidine kinase-like ATPase, C-terminal domain"/>
    <property type="match status" value="1"/>
</dbReference>
<dbReference type="EMBL" id="QUAB01000011">
    <property type="protein sequence ID" value="REJ08398.1"/>
    <property type="molecule type" value="Genomic_DNA"/>
</dbReference>
<protein>
    <recommendedName>
        <fullName evidence="3">histidine kinase</fullName>
        <ecNumber evidence="3">2.7.13.3</ecNumber>
    </recommendedName>
</protein>
<evidence type="ECO:0000256" key="10">
    <source>
        <dbReference type="ARBA" id="ARBA00022840"/>
    </source>
</evidence>
<keyword evidence="9 17" id="KW-0418">Kinase</keyword>
<dbReference type="AlphaFoldDB" id="A0A371NY40"/>
<evidence type="ECO:0000256" key="7">
    <source>
        <dbReference type="ARBA" id="ARBA00022692"/>
    </source>
</evidence>
<sequence>MLLTQLVTVVAVVAVCSVVFGWISVQQLRASAEQSALNIARTLAEDPDVQRRVAFYSADPGTPSTADLRDDDLQRIAKDVTARTGALFVVITDDHGIRLAHPRPEQLGERVSTGYQQALAGNEVVAWETGTLGESARAKVPVYPVAGGDPIGEVSVGFERESVFSNLPLLLGGIGLAAGVALLLAAVASTLVRRRFRRLTLDLQPEELVALVQNQAAVLDGVGDGVVAVDTDGAVRVCNRAAERMLGADALGRPLADLGLDADLLEAARRPEGVEAVIGGRVAYVDVHPVVRDGRDLGEVIVLRDRTDVEALAARLASVQAMTEALRVQRHEFANRMHVAAGLLDAERAPDARAFLGELLARGAVDPAVPGIERVPDAFLQSVLGAKADAARERGVQLRVSEDTLVPGEVHAVEDVSAVLGNLVDNAVQAAHSAAAPEVPVSPVVGASAAHPQRVRPEPWVEVGLFADGAELVMTVSDSGTGIDEGVDPFARGERTGLDPDAVHGRGFGLTLSRDLARRRGGDVWIIDRGGPDGGAVFGARMPGALAPSGIGGTSEDRDRTDALDRTDARDRSDTRGPGIRDQEEE</sequence>
<reference evidence="17 18" key="1">
    <citation type="submission" date="2018-08" db="EMBL/GenBank/DDBJ databases">
        <title>Isolation, diversity and antifungal activity of Actinobacteria from cow dung.</title>
        <authorList>
            <person name="Ling L."/>
        </authorList>
    </citation>
    <scope>NUCLEOTIDE SEQUENCE [LARGE SCALE GENOMIC DNA]</scope>
    <source>
        <strain evidence="17 18">NEAU-LLE</strain>
    </source>
</reference>
<dbReference type="PANTHER" id="PTHR45436">
    <property type="entry name" value="SENSOR HISTIDINE KINASE YKOH"/>
    <property type="match status" value="1"/>
</dbReference>
<dbReference type="EC" id="2.7.13.3" evidence="3"/>
<dbReference type="Pfam" id="PF17203">
    <property type="entry name" value="sCache_3_2"/>
    <property type="match status" value="1"/>
</dbReference>
<organism evidence="17 18">
    <name type="scientific">Microbacterium bovistercoris</name>
    <dbReference type="NCBI Taxonomy" id="2293570"/>
    <lineage>
        <taxon>Bacteria</taxon>
        <taxon>Bacillati</taxon>
        <taxon>Actinomycetota</taxon>
        <taxon>Actinomycetes</taxon>
        <taxon>Micrococcales</taxon>
        <taxon>Microbacteriaceae</taxon>
        <taxon>Microbacterium</taxon>
    </lineage>
</organism>
<evidence type="ECO:0000256" key="9">
    <source>
        <dbReference type="ARBA" id="ARBA00022777"/>
    </source>
</evidence>
<dbReference type="InterPro" id="IPR004358">
    <property type="entry name" value="Sig_transdc_His_kin-like_C"/>
</dbReference>
<proteinExistence type="predicted"/>
<dbReference type="InterPro" id="IPR000014">
    <property type="entry name" value="PAS"/>
</dbReference>
<dbReference type="GO" id="GO:0005886">
    <property type="term" value="C:plasma membrane"/>
    <property type="evidence" value="ECO:0007669"/>
    <property type="project" value="UniProtKB-SubCell"/>
</dbReference>
<comment type="caution">
    <text evidence="17">The sequence shown here is derived from an EMBL/GenBank/DDBJ whole genome shotgun (WGS) entry which is preliminary data.</text>
</comment>
<evidence type="ECO:0000259" key="16">
    <source>
        <dbReference type="PROSITE" id="PS50109"/>
    </source>
</evidence>
<evidence type="ECO:0000256" key="1">
    <source>
        <dbReference type="ARBA" id="ARBA00000085"/>
    </source>
</evidence>
<dbReference type="OrthoDB" id="9792686at2"/>
<comment type="catalytic activity">
    <reaction evidence="1">
        <text>ATP + protein L-histidine = ADP + protein N-phospho-L-histidine.</text>
        <dbReference type="EC" id="2.7.13.3"/>
    </reaction>
</comment>
<evidence type="ECO:0000256" key="12">
    <source>
        <dbReference type="ARBA" id="ARBA00023012"/>
    </source>
</evidence>
<dbReference type="InterPro" id="IPR016120">
    <property type="entry name" value="Sig_transdc_His_kin_SpoOB"/>
</dbReference>
<dbReference type="InterPro" id="IPR033463">
    <property type="entry name" value="sCache_3"/>
</dbReference>
<evidence type="ECO:0000313" key="18">
    <source>
        <dbReference type="Proteomes" id="UP000262172"/>
    </source>
</evidence>
<feature type="transmembrane region" description="Helical" evidence="15">
    <location>
        <begin position="169"/>
        <end position="192"/>
    </location>
</feature>
<keyword evidence="6" id="KW-0808">Transferase</keyword>
<dbReference type="GO" id="GO:0000155">
    <property type="term" value="F:phosphorelay sensor kinase activity"/>
    <property type="evidence" value="ECO:0007669"/>
    <property type="project" value="InterPro"/>
</dbReference>
<dbReference type="SUPFAM" id="SSF55890">
    <property type="entry name" value="Sporulation response regulatory protein Spo0B"/>
    <property type="match status" value="1"/>
</dbReference>
<dbReference type="Pfam" id="PF02518">
    <property type="entry name" value="HATPase_c"/>
    <property type="match status" value="1"/>
</dbReference>
<dbReference type="PANTHER" id="PTHR45436:SF5">
    <property type="entry name" value="SENSOR HISTIDINE KINASE TRCS"/>
    <property type="match status" value="1"/>
</dbReference>
<evidence type="ECO:0000256" key="13">
    <source>
        <dbReference type="ARBA" id="ARBA00023136"/>
    </source>
</evidence>
<dbReference type="SUPFAM" id="SSF103190">
    <property type="entry name" value="Sensory domain-like"/>
    <property type="match status" value="1"/>
</dbReference>
<feature type="region of interest" description="Disordered" evidence="14">
    <location>
        <begin position="538"/>
        <end position="586"/>
    </location>
</feature>
<dbReference type="PROSITE" id="PS50109">
    <property type="entry name" value="HIS_KIN"/>
    <property type="match status" value="1"/>
</dbReference>
<evidence type="ECO:0000256" key="11">
    <source>
        <dbReference type="ARBA" id="ARBA00022989"/>
    </source>
</evidence>
<gene>
    <name evidence="17" type="ORF">DY023_01240</name>
</gene>
<evidence type="ECO:0000256" key="3">
    <source>
        <dbReference type="ARBA" id="ARBA00012438"/>
    </source>
</evidence>
<dbReference type="GO" id="GO:0005524">
    <property type="term" value="F:ATP binding"/>
    <property type="evidence" value="ECO:0007669"/>
    <property type="project" value="UniProtKB-KW"/>
</dbReference>
<keyword evidence="18" id="KW-1185">Reference proteome</keyword>
<dbReference type="Proteomes" id="UP000262172">
    <property type="component" value="Unassembled WGS sequence"/>
</dbReference>
<evidence type="ECO:0000256" key="15">
    <source>
        <dbReference type="SAM" id="Phobius"/>
    </source>
</evidence>
<keyword evidence="7 15" id="KW-0812">Transmembrane</keyword>
<keyword evidence="5" id="KW-0597">Phosphoprotein</keyword>
<evidence type="ECO:0000256" key="8">
    <source>
        <dbReference type="ARBA" id="ARBA00022741"/>
    </source>
</evidence>
<keyword evidence="12" id="KW-0902">Two-component regulatory system</keyword>
<keyword evidence="10" id="KW-0067">ATP-binding</keyword>
<accession>A0A371NY40</accession>
<dbReference type="InterPro" id="IPR005467">
    <property type="entry name" value="His_kinase_dom"/>
</dbReference>
<evidence type="ECO:0000256" key="14">
    <source>
        <dbReference type="SAM" id="MobiDB-lite"/>
    </source>
</evidence>
<dbReference type="InterPro" id="IPR029151">
    <property type="entry name" value="Sensor-like_sf"/>
</dbReference>
<evidence type="ECO:0000256" key="5">
    <source>
        <dbReference type="ARBA" id="ARBA00022553"/>
    </source>
</evidence>
<evidence type="ECO:0000256" key="4">
    <source>
        <dbReference type="ARBA" id="ARBA00022475"/>
    </source>
</evidence>
<dbReference type="InterPro" id="IPR036890">
    <property type="entry name" value="HATPase_C_sf"/>
</dbReference>
<keyword evidence="11 15" id="KW-1133">Transmembrane helix</keyword>
<dbReference type="PRINTS" id="PR00344">
    <property type="entry name" value="BCTRLSENSOR"/>
</dbReference>
<dbReference type="SMART" id="SM00387">
    <property type="entry name" value="HATPase_c"/>
    <property type="match status" value="1"/>
</dbReference>
<keyword evidence="8" id="KW-0547">Nucleotide-binding</keyword>
<dbReference type="CDD" id="cd00130">
    <property type="entry name" value="PAS"/>
    <property type="match status" value="1"/>
</dbReference>
<dbReference type="InterPro" id="IPR003594">
    <property type="entry name" value="HATPase_dom"/>
</dbReference>
<dbReference type="SMART" id="SM00091">
    <property type="entry name" value="PAS"/>
    <property type="match status" value="1"/>
</dbReference>
<dbReference type="InterPro" id="IPR050428">
    <property type="entry name" value="TCS_sensor_his_kinase"/>
</dbReference>
<dbReference type="InterPro" id="IPR035965">
    <property type="entry name" value="PAS-like_dom_sf"/>
</dbReference>
<comment type="subcellular location">
    <subcellularLocation>
        <location evidence="2">Cell membrane</location>
        <topology evidence="2">Multi-pass membrane protein</topology>
    </subcellularLocation>
</comment>
<dbReference type="SUPFAM" id="SSF55785">
    <property type="entry name" value="PYP-like sensor domain (PAS domain)"/>
    <property type="match status" value="1"/>
</dbReference>
<feature type="domain" description="Histidine kinase" evidence="16">
    <location>
        <begin position="419"/>
        <end position="546"/>
    </location>
</feature>
<feature type="compositionally biased region" description="Basic and acidic residues" evidence="14">
    <location>
        <begin position="555"/>
        <end position="586"/>
    </location>
</feature>
<evidence type="ECO:0000313" key="17">
    <source>
        <dbReference type="EMBL" id="REJ08398.1"/>
    </source>
</evidence>
<name>A0A371NY40_9MICO</name>
<evidence type="ECO:0000256" key="6">
    <source>
        <dbReference type="ARBA" id="ARBA00022679"/>
    </source>
</evidence>